<sequence length="179" mass="19828">MGAISSEIMENFLRFEVLPHCNPYPAPNSVIVLNNASIHRLLGVRALCVEAGRHENQATDVSQFSSSEVLKRLASSKSPLKQLAIFSTLTLSEKVSLKDFEYLTVLEIPQPGLLNIPLDELNAENIASLLREQIPITVLGLVLRFLTYDPQLKMVLEQLAQLKLEGVSPALKLASLTFY</sequence>
<gene>
    <name evidence="1" type="ORF">EJ02DRAFT_439472</name>
</gene>
<dbReference type="OrthoDB" id="3935706at2759"/>
<dbReference type="Proteomes" id="UP000800038">
    <property type="component" value="Unassembled WGS sequence"/>
</dbReference>
<evidence type="ECO:0000313" key="1">
    <source>
        <dbReference type="EMBL" id="KAF1935074.1"/>
    </source>
</evidence>
<dbReference type="AlphaFoldDB" id="A0A6A5S6G7"/>
<protein>
    <submittedName>
        <fullName evidence="1">Uncharacterized protein</fullName>
    </submittedName>
</protein>
<accession>A0A6A5S6G7</accession>
<reference evidence="1" key="1">
    <citation type="journal article" date="2020" name="Stud. Mycol.">
        <title>101 Dothideomycetes genomes: a test case for predicting lifestyles and emergence of pathogens.</title>
        <authorList>
            <person name="Haridas S."/>
            <person name="Albert R."/>
            <person name="Binder M."/>
            <person name="Bloem J."/>
            <person name="Labutti K."/>
            <person name="Salamov A."/>
            <person name="Andreopoulos B."/>
            <person name="Baker S."/>
            <person name="Barry K."/>
            <person name="Bills G."/>
            <person name="Bluhm B."/>
            <person name="Cannon C."/>
            <person name="Castanera R."/>
            <person name="Culley D."/>
            <person name="Daum C."/>
            <person name="Ezra D."/>
            <person name="Gonzalez J."/>
            <person name="Henrissat B."/>
            <person name="Kuo A."/>
            <person name="Liang C."/>
            <person name="Lipzen A."/>
            <person name="Lutzoni F."/>
            <person name="Magnuson J."/>
            <person name="Mondo S."/>
            <person name="Nolan M."/>
            <person name="Ohm R."/>
            <person name="Pangilinan J."/>
            <person name="Park H.-J."/>
            <person name="Ramirez L."/>
            <person name="Alfaro M."/>
            <person name="Sun H."/>
            <person name="Tritt A."/>
            <person name="Yoshinaga Y."/>
            <person name="Zwiers L.-H."/>
            <person name="Turgeon B."/>
            <person name="Goodwin S."/>
            <person name="Spatafora J."/>
            <person name="Crous P."/>
            <person name="Grigoriev I."/>
        </authorList>
    </citation>
    <scope>NUCLEOTIDE SEQUENCE</scope>
    <source>
        <strain evidence="1">CBS 161.51</strain>
    </source>
</reference>
<organism evidence="1 2">
    <name type="scientific">Clathrospora elynae</name>
    <dbReference type="NCBI Taxonomy" id="706981"/>
    <lineage>
        <taxon>Eukaryota</taxon>
        <taxon>Fungi</taxon>
        <taxon>Dikarya</taxon>
        <taxon>Ascomycota</taxon>
        <taxon>Pezizomycotina</taxon>
        <taxon>Dothideomycetes</taxon>
        <taxon>Pleosporomycetidae</taxon>
        <taxon>Pleosporales</taxon>
        <taxon>Diademaceae</taxon>
        <taxon>Clathrospora</taxon>
    </lineage>
</organism>
<dbReference type="EMBL" id="ML976318">
    <property type="protein sequence ID" value="KAF1935074.1"/>
    <property type="molecule type" value="Genomic_DNA"/>
</dbReference>
<evidence type="ECO:0000313" key="2">
    <source>
        <dbReference type="Proteomes" id="UP000800038"/>
    </source>
</evidence>
<keyword evidence="2" id="KW-1185">Reference proteome</keyword>
<name>A0A6A5S6G7_9PLEO</name>
<proteinExistence type="predicted"/>